<organism evidence="1">
    <name type="scientific">viral metagenome</name>
    <dbReference type="NCBI Taxonomy" id="1070528"/>
    <lineage>
        <taxon>unclassified sequences</taxon>
        <taxon>metagenomes</taxon>
        <taxon>organismal metagenomes</taxon>
    </lineage>
</organism>
<dbReference type="AlphaFoldDB" id="A0A6C0D430"/>
<protein>
    <recommendedName>
        <fullName evidence="2">Nucleotide-diphospho-sugar transferase domain-containing protein</fullName>
    </recommendedName>
</protein>
<reference evidence="1" key="1">
    <citation type="journal article" date="2020" name="Nature">
        <title>Giant virus diversity and host interactions through global metagenomics.</title>
        <authorList>
            <person name="Schulz F."/>
            <person name="Roux S."/>
            <person name="Paez-Espino D."/>
            <person name="Jungbluth S."/>
            <person name="Walsh D.A."/>
            <person name="Denef V.J."/>
            <person name="McMahon K.D."/>
            <person name="Konstantinidis K.T."/>
            <person name="Eloe-Fadrosh E.A."/>
            <person name="Kyrpides N.C."/>
            <person name="Woyke T."/>
        </authorList>
    </citation>
    <scope>NUCLEOTIDE SEQUENCE</scope>
    <source>
        <strain evidence="1">GVMAG-M-3300023174-111</strain>
    </source>
</reference>
<proteinExistence type="predicted"/>
<evidence type="ECO:0008006" key="2">
    <source>
        <dbReference type="Google" id="ProtNLM"/>
    </source>
</evidence>
<accession>A0A6C0D430</accession>
<evidence type="ECO:0000313" key="1">
    <source>
        <dbReference type="EMBL" id="QHT11213.1"/>
    </source>
</evidence>
<sequence>MEPIKTIQYNMTNNDKNNDKNNGIPQHFRIIILVIASHSYEYDCFTEQWSRYMNIYPEVRSFFLYSNPDIDADIVVEDNRITYKYAEWFEPGILYKTIAGMQVCNNLFTYDHILRTNLSSFIHIPRLLLFLENAEKTDYIAAKQDEFREGIWFLSGAGFILSRDIVTDLLKEVFNKKSINDEIKYAPDDVALTSLIKLARNNIMFDRLQRYDCIDLIDPRTIHPSFFHIRNKTEWKYGNRDIDIKNMKEQVDMLLHVIVF</sequence>
<name>A0A6C0D430_9ZZZZ</name>
<dbReference type="EMBL" id="MN739532">
    <property type="protein sequence ID" value="QHT11213.1"/>
    <property type="molecule type" value="Genomic_DNA"/>
</dbReference>